<dbReference type="EMBL" id="QKYT01000167">
    <property type="protein sequence ID" value="RIA90923.1"/>
    <property type="molecule type" value="Genomic_DNA"/>
</dbReference>
<keyword evidence="2" id="KW-1185">Reference proteome</keyword>
<dbReference type="Proteomes" id="UP000265703">
    <property type="component" value="Unassembled WGS sequence"/>
</dbReference>
<feature type="non-terminal residue" evidence="1">
    <location>
        <position position="1"/>
    </location>
</feature>
<reference evidence="1 2" key="1">
    <citation type="submission" date="2018-06" db="EMBL/GenBank/DDBJ databases">
        <title>Comparative genomics reveals the genomic features of Rhizophagus irregularis, R. cerebriforme, R. diaphanum and Gigaspora rosea, and their symbiotic lifestyle signature.</title>
        <authorList>
            <person name="Morin E."/>
            <person name="San Clemente H."/>
            <person name="Chen E.C.H."/>
            <person name="De La Providencia I."/>
            <person name="Hainaut M."/>
            <person name="Kuo A."/>
            <person name="Kohler A."/>
            <person name="Murat C."/>
            <person name="Tang N."/>
            <person name="Roy S."/>
            <person name="Loubradou J."/>
            <person name="Henrissat B."/>
            <person name="Grigoriev I.V."/>
            <person name="Corradi N."/>
            <person name="Roux C."/>
            <person name="Martin F.M."/>
        </authorList>
    </citation>
    <scope>NUCLEOTIDE SEQUENCE [LARGE SCALE GENOMIC DNA]</scope>
    <source>
        <strain evidence="1 2">DAOM 227022</strain>
    </source>
</reference>
<protein>
    <recommendedName>
        <fullName evidence="3">RNase H type-1 domain-containing protein</fullName>
    </recommendedName>
</protein>
<proteinExistence type="predicted"/>
<dbReference type="InterPro" id="IPR036397">
    <property type="entry name" value="RNaseH_sf"/>
</dbReference>
<dbReference type="STRING" id="658196.A0A397SY70"/>
<dbReference type="OrthoDB" id="2433898at2759"/>
<name>A0A397SY70_9GLOM</name>
<evidence type="ECO:0000313" key="2">
    <source>
        <dbReference type="Proteomes" id="UP000265703"/>
    </source>
</evidence>
<evidence type="ECO:0000313" key="1">
    <source>
        <dbReference type="EMBL" id="RIA90923.1"/>
    </source>
</evidence>
<dbReference type="AlphaFoldDB" id="A0A397SY70"/>
<dbReference type="GO" id="GO:0003676">
    <property type="term" value="F:nucleic acid binding"/>
    <property type="evidence" value="ECO:0007669"/>
    <property type="project" value="InterPro"/>
</dbReference>
<organism evidence="1 2">
    <name type="scientific">Glomus cerebriforme</name>
    <dbReference type="NCBI Taxonomy" id="658196"/>
    <lineage>
        <taxon>Eukaryota</taxon>
        <taxon>Fungi</taxon>
        <taxon>Fungi incertae sedis</taxon>
        <taxon>Mucoromycota</taxon>
        <taxon>Glomeromycotina</taxon>
        <taxon>Glomeromycetes</taxon>
        <taxon>Glomerales</taxon>
        <taxon>Glomeraceae</taxon>
        <taxon>Glomus</taxon>
    </lineage>
</organism>
<gene>
    <name evidence="1" type="ORF">C1645_822761</name>
</gene>
<dbReference type="Gene3D" id="3.30.420.10">
    <property type="entry name" value="Ribonuclease H-like superfamily/Ribonuclease H"/>
    <property type="match status" value="1"/>
</dbReference>
<accession>A0A397SY70</accession>
<comment type="caution">
    <text evidence="1">The sequence shown here is derived from an EMBL/GenBank/DDBJ whole genome shotgun (WGS) entry which is preliminary data.</text>
</comment>
<sequence>KCDGCELDEEETPYTKKGQIVINNKLAELLPQLDELISRLLYHQSIQIDSTINQIANRNIYTDNIDKYLKKTNCRNELKNIKMKLHNVDNLIFYTDGSLIEANTQNIDMTFSFHNTNMNLTFSSRCNNWPSSTHAELMGILSAILVTEIFGILLLN</sequence>
<evidence type="ECO:0008006" key="3">
    <source>
        <dbReference type="Google" id="ProtNLM"/>
    </source>
</evidence>